<evidence type="ECO:0000313" key="4">
    <source>
        <dbReference type="Proteomes" id="UP000054823"/>
    </source>
</evidence>
<dbReference type="SUPFAM" id="SSF55486">
    <property type="entry name" value="Metalloproteases ('zincins'), catalytic domain"/>
    <property type="match status" value="1"/>
</dbReference>
<dbReference type="EMBL" id="CYPW01000024">
    <property type="protein sequence ID" value="CUH52994.1"/>
    <property type="molecule type" value="Genomic_DNA"/>
</dbReference>
<dbReference type="InterPro" id="IPR014782">
    <property type="entry name" value="Peptidase_M1_dom"/>
</dbReference>
<proteinExistence type="predicted"/>
<dbReference type="PANTHER" id="PTHR45726:SF3">
    <property type="entry name" value="LEUKOTRIENE A-4 HYDROLASE"/>
    <property type="match status" value="1"/>
</dbReference>
<keyword evidence="3" id="KW-0378">Hydrolase</keyword>
<dbReference type="PANTHER" id="PTHR45726">
    <property type="entry name" value="LEUKOTRIENE A-4 HYDROLASE"/>
    <property type="match status" value="1"/>
</dbReference>
<dbReference type="STRING" id="321267.SHM7688_02445"/>
<dbReference type="OrthoDB" id="9762302at2"/>
<dbReference type="GO" id="GO:0008270">
    <property type="term" value="F:zinc ion binding"/>
    <property type="evidence" value="ECO:0007669"/>
    <property type="project" value="InterPro"/>
</dbReference>
<evidence type="ECO:0000259" key="2">
    <source>
        <dbReference type="Pfam" id="PF01433"/>
    </source>
</evidence>
<accession>A0A0P1ER44</accession>
<keyword evidence="3" id="KW-0031">Aminopeptidase</keyword>
<feature type="domain" description="Peptidase M1 membrane alanine aminopeptidase" evidence="2">
    <location>
        <begin position="240"/>
        <end position="382"/>
    </location>
</feature>
<dbReference type="Pfam" id="PF01433">
    <property type="entry name" value="Peptidase_M1"/>
    <property type="match status" value="1"/>
</dbReference>
<name>A0A0P1ER44_9RHOB</name>
<dbReference type="EC" id="3.4.11.2" evidence="3"/>
<dbReference type="Gene3D" id="1.10.390.10">
    <property type="entry name" value="Neutral Protease Domain 2"/>
    <property type="match status" value="1"/>
</dbReference>
<dbReference type="InterPro" id="IPR027268">
    <property type="entry name" value="Peptidase_M4/M1_CTD_sf"/>
</dbReference>
<feature type="signal peptide" evidence="1">
    <location>
        <begin position="1"/>
        <end position="25"/>
    </location>
</feature>
<feature type="chain" id="PRO_5006061825" evidence="1">
    <location>
        <begin position="26"/>
        <end position="617"/>
    </location>
</feature>
<reference evidence="3 4" key="1">
    <citation type="submission" date="2015-09" db="EMBL/GenBank/DDBJ databases">
        <authorList>
            <consortium name="Swine Surveillance"/>
        </authorList>
    </citation>
    <scope>NUCLEOTIDE SEQUENCE [LARGE SCALE GENOMIC DNA]</scope>
    <source>
        <strain evidence="3 4">CECT 7688</strain>
    </source>
</reference>
<protein>
    <submittedName>
        <fullName evidence="3">Aminopeptidase N</fullName>
        <ecNumber evidence="3">3.4.11.2</ecNumber>
    </submittedName>
</protein>
<dbReference type="GO" id="GO:0016285">
    <property type="term" value="F:alanyl aminopeptidase activity"/>
    <property type="evidence" value="ECO:0007669"/>
    <property type="project" value="UniProtKB-EC"/>
</dbReference>
<sequence>MPRSLRPSLSFSTALFIAFAGAPSAEPNTAQITLDTATGAIVITSEQTGAPTADWLTDEGAHFSGQLPALQSPTRINGWSEEASYLTGGGWLPQPADGTENGPHDITITVPATDQVAVTGTILEDRIEEDQRHLRFTFSGPATSLGIFAGRYQLQERPHQGQNAPISLRTYFHAEEAGLSDIYLRASGHYIDRFEAQIGPYPYAAFSVVSAPIPVGLGFAGLTYVGRSILPHDYMSERSLAHEILHSWWGNAVRVDYDAGNWSEGLTTFMADYGLAEDKGADVARQMRMDWLRQLALIAPEDMKPLTAFRSASHQSGGQGEGYGKAALVFHMLRSELGTEMFYTGLRQFYQDNIHKEASWAELQTAFETASARDLSPFFAQWLTRASLPRLHLRDVHISEDASLNLTLSQEGPVYDMLVPVVVETTKGRDTHTLRLSENTQSYALPLTDTPLHVHVDPDFELARWPAQDELSPTLDNAFAGSGFNAALAAPDAEDAAQTRAILEDTLTVTLDWSPERPHDIDLIFGTTAQVDAFYTAKKGHAFPHAQDGAARVWLEKENNGQMTLYISADDLEDAAAQMRFLGYYGSKSYVSFENGSGHTHGVMPSQNSALRQQITP</sequence>
<keyword evidence="4" id="KW-1185">Reference proteome</keyword>
<evidence type="ECO:0000256" key="1">
    <source>
        <dbReference type="SAM" id="SignalP"/>
    </source>
</evidence>
<dbReference type="AlphaFoldDB" id="A0A0P1ER44"/>
<keyword evidence="3" id="KW-0645">Protease</keyword>
<evidence type="ECO:0000313" key="3">
    <source>
        <dbReference type="EMBL" id="CUH52994.1"/>
    </source>
</evidence>
<keyword evidence="1" id="KW-0732">Signal</keyword>
<dbReference type="InterPro" id="IPR034015">
    <property type="entry name" value="M1_LTA4H"/>
</dbReference>
<dbReference type="GO" id="GO:0008237">
    <property type="term" value="F:metallopeptidase activity"/>
    <property type="evidence" value="ECO:0007669"/>
    <property type="project" value="InterPro"/>
</dbReference>
<dbReference type="Proteomes" id="UP000054823">
    <property type="component" value="Unassembled WGS sequence"/>
</dbReference>
<organism evidence="3 4">
    <name type="scientific">Shimia marina</name>
    <dbReference type="NCBI Taxonomy" id="321267"/>
    <lineage>
        <taxon>Bacteria</taxon>
        <taxon>Pseudomonadati</taxon>
        <taxon>Pseudomonadota</taxon>
        <taxon>Alphaproteobacteria</taxon>
        <taxon>Rhodobacterales</taxon>
        <taxon>Roseobacteraceae</taxon>
    </lineage>
</organism>
<gene>
    <name evidence="3" type="primary">pepN_2</name>
    <name evidence="3" type="ORF">SHM7688_02445</name>
</gene>
<dbReference type="RefSeq" id="WP_058240164.1">
    <property type="nucleotide sequence ID" value="NZ_CYPW01000024.1"/>
</dbReference>